<dbReference type="EMBL" id="NCKW01007872">
    <property type="protein sequence ID" value="POM69401.1"/>
    <property type="molecule type" value="Genomic_DNA"/>
</dbReference>
<name>A0A2P4XV07_9STRA</name>
<evidence type="ECO:0000313" key="2">
    <source>
        <dbReference type="Proteomes" id="UP000237271"/>
    </source>
</evidence>
<dbReference type="InterPro" id="IPR036397">
    <property type="entry name" value="RNaseH_sf"/>
</dbReference>
<organism evidence="1 2">
    <name type="scientific">Phytophthora palmivora</name>
    <dbReference type="NCBI Taxonomy" id="4796"/>
    <lineage>
        <taxon>Eukaryota</taxon>
        <taxon>Sar</taxon>
        <taxon>Stramenopiles</taxon>
        <taxon>Oomycota</taxon>
        <taxon>Peronosporomycetes</taxon>
        <taxon>Peronosporales</taxon>
        <taxon>Peronosporaceae</taxon>
        <taxon>Phytophthora</taxon>
    </lineage>
</organism>
<reference evidence="1 2" key="1">
    <citation type="journal article" date="2017" name="Genome Biol. Evol.">
        <title>Phytophthora megakarya and P. palmivora, closely related causal agents of cacao black pod rot, underwent increases in genome sizes and gene numbers by different mechanisms.</title>
        <authorList>
            <person name="Ali S.S."/>
            <person name="Shao J."/>
            <person name="Lary D.J."/>
            <person name="Kronmiller B."/>
            <person name="Shen D."/>
            <person name="Strem M.D."/>
            <person name="Amoako-Attah I."/>
            <person name="Akrofi A.Y."/>
            <person name="Begoude B.A."/>
            <person name="Ten Hoopen G.M."/>
            <person name="Coulibaly K."/>
            <person name="Kebe B.I."/>
            <person name="Melnick R.L."/>
            <person name="Guiltinan M.J."/>
            <person name="Tyler B.M."/>
            <person name="Meinhardt L.W."/>
            <person name="Bailey B.A."/>
        </authorList>
    </citation>
    <scope>NUCLEOTIDE SEQUENCE [LARGE SCALE GENOMIC DNA]</scope>
    <source>
        <strain evidence="2">sbr112.9</strain>
    </source>
</reference>
<accession>A0A2P4XV07</accession>
<dbReference type="OrthoDB" id="120229at2759"/>
<dbReference type="Proteomes" id="UP000237271">
    <property type="component" value="Unassembled WGS sequence"/>
</dbReference>
<keyword evidence="2" id="KW-1185">Reference proteome</keyword>
<protein>
    <submittedName>
        <fullName evidence="1">Gag-pol</fullName>
    </submittedName>
</protein>
<gene>
    <name evidence="1" type="ORF">PHPALM_14315</name>
</gene>
<evidence type="ECO:0000313" key="1">
    <source>
        <dbReference type="EMBL" id="POM69401.1"/>
    </source>
</evidence>
<sequence length="268" mass="30269">MFTYPMKTRGQLYECYEDFRKNVLNIFRHDLDVLEWCPWAVGEHDIQVHQADNANEYEKLGLGRVISRKYGTHAQFTNAFNPQNGIAERRMRTIMERVRACGKADKTITDFDLVPSIKIEGNPLYTQPIYQSGMTVYATSSAIKLTRGARRFCSSDCVGAYFASEGDSQQLTPNSRSVISTSSQVKIISLAQDELNENVAASCNIPVSVAHYAPESSTNSFWTVIQSWPNPCHIVEKHPPTSVYFVQRISLGSNVSARQQTLQMRSRI</sequence>
<proteinExistence type="predicted"/>
<comment type="caution">
    <text evidence="1">The sequence shown here is derived from an EMBL/GenBank/DDBJ whole genome shotgun (WGS) entry which is preliminary data.</text>
</comment>
<dbReference type="Gene3D" id="3.30.420.10">
    <property type="entry name" value="Ribonuclease H-like superfamily/Ribonuclease H"/>
    <property type="match status" value="1"/>
</dbReference>
<dbReference type="GO" id="GO:0003676">
    <property type="term" value="F:nucleic acid binding"/>
    <property type="evidence" value="ECO:0007669"/>
    <property type="project" value="InterPro"/>
</dbReference>
<dbReference type="AlphaFoldDB" id="A0A2P4XV07"/>